<dbReference type="EMBL" id="CACSIO010000045">
    <property type="protein sequence ID" value="CAA0121989.1"/>
    <property type="molecule type" value="Genomic_DNA"/>
</dbReference>
<feature type="transmembrane region" description="Helical" evidence="6">
    <location>
        <begin position="336"/>
        <end position="357"/>
    </location>
</feature>
<proteinExistence type="predicted"/>
<evidence type="ECO:0000256" key="1">
    <source>
        <dbReference type="ARBA" id="ARBA00004651"/>
    </source>
</evidence>
<dbReference type="PROSITE" id="PS50156">
    <property type="entry name" value="SSD"/>
    <property type="match status" value="1"/>
</dbReference>
<evidence type="ECO:0000313" key="8">
    <source>
        <dbReference type="EMBL" id="CAA0121989.1"/>
    </source>
</evidence>
<evidence type="ECO:0000256" key="4">
    <source>
        <dbReference type="ARBA" id="ARBA00022989"/>
    </source>
</evidence>
<dbReference type="PANTHER" id="PTHR33406:SF10">
    <property type="entry name" value="SSD DOMAIN-CONTAINING PROTEIN"/>
    <property type="match status" value="1"/>
</dbReference>
<dbReference type="OrthoDB" id="5963930at2"/>
<feature type="transmembrane region" description="Helical" evidence="6">
    <location>
        <begin position="29"/>
        <end position="46"/>
    </location>
</feature>
<dbReference type="SUPFAM" id="SSF82866">
    <property type="entry name" value="Multidrug efflux transporter AcrB transmembrane domain"/>
    <property type="match status" value="2"/>
</dbReference>
<feature type="transmembrane region" description="Helical" evidence="6">
    <location>
        <begin position="423"/>
        <end position="442"/>
    </location>
</feature>
<feature type="transmembrane region" description="Helical" evidence="6">
    <location>
        <begin position="678"/>
        <end position="697"/>
    </location>
</feature>
<protein>
    <recommendedName>
        <fullName evidence="7">SSD domain-containing protein</fullName>
    </recommendedName>
</protein>
<feature type="transmembrane region" description="Helical" evidence="6">
    <location>
        <begin position="752"/>
        <end position="776"/>
    </location>
</feature>
<keyword evidence="4 6" id="KW-1133">Transmembrane helix</keyword>
<feature type="transmembrane region" description="Helical" evidence="6">
    <location>
        <begin position="723"/>
        <end position="740"/>
    </location>
</feature>
<organism evidence="8 9">
    <name type="scientific">BD1-7 clade bacterium</name>
    <dbReference type="NCBI Taxonomy" id="2029982"/>
    <lineage>
        <taxon>Bacteria</taxon>
        <taxon>Pseudomonadati</taxon>
        <taxon>Pseudomonadota</taxon>
        <taxon>Gammaproteobacteria</taxon>
        <taxon>Cellvibrionales</taxon>
        <taxon>Spongiibacteraceae</taxon>
        <taxon>BD1-7 clade</taxon>
    </lineage>
</organism>
<dbReference type="Pfam" id="PF03176">
    <property type="entry name" value="MMPL"/>
    <property type="match status" value="2"/>
</dbReference>
<feature type="transmembrane region" description="Helical" evidence="6">
    <location>
        <begin position="239"/>
        <end position="258"/>
    </location>
</feature>
<keyword evidence="2" id="KW-1003">Cell membrane</keyword>
<keyword evidence="3 6" id="KW-0812">Transmembrane</keyword>
<evidence type="ECO:0000313" key="9">
    <source>
        <dbReference type="Proteomes" id="UP000441399"/>
    </source>
</evidence>
<accession>A0A5S9QUB5</accession>
<dbReference type="Proteomes" id="UP000441399">
    <property type="component" value="Unassembled WGS sequence"/>
</dbReference>
<keyword evidence="9" id="KW-1185">Reference proteome</keyword>
<evidence type="ECO:0000256" key="6">
    <source>
        <dbReference type="SAM" id="Phobius"/>
    </source>
</evidence>
<sequence length="798" mass="87113">MSEQNNLSSYQYGAEAKIYERVIFNNRPILLVLFVLLTGFFGYQATKTTVSTNFLDMIPGEHRFIKNMVANLDQVGASGTVIQIAVENTSGDIFDPEYLEVLKSISDETFYLQGVNRRSLESIWTPNVRWSAVTEEGFEGGPVAPNGYDGSPEKINELRQNILRSGRVGSLVADNFKSAMVSVSLFDADPDTGEPLDYQKFSAELEQSIRDKYQSDKVKIHVIGVAKLIGDLMDAGPQIAMFFGLAIIITFMLLLWYSRCMIGTLAPLACSIIAVVWQLGILATFGKSLSAYSSLVPFLIFAIGISHGIQIINTVAINESDGDSSETAARKAFRTLYVPGMTALLSDGIGFLTLYIIDIQAIKDLTVAACVGIAVIVLTNLILLPILMSYFGITKSGLRHVNNKNEQHPVLWEKLSNFANPKVAVVSVCIALVGFGIGFVGGQDLKTGDLDKGAPELHPDSRYNLDSAYISNNYGVSSDIFLIMVKTPKDQCSSYENLEAIDRFAWDMENVPGVQSSVSLAYVIRQVLSGFSEGSLKWNTIPRDQAAINSTFFQVPEALVNTDCSYAPLILFLADHKAETLEGVVAAAEQFIADNKMENMEFLLATGNAGIEAATNEVIDAAQDKMLILVYVVVCLLVYASFSSIPAVACIVVPLMLTSALCQALMAYLGIGVKVATLPVIALGVGIGVDYGIYIYGRLETYLKEGMPLQEAYFNTLKTTGKAVALTGITLAIGVGTWIFSPIKFQADMGKLLTFMFLWNMVGAIWLLPALAHFLIKPEKVLAREEKKKAKQMKKKMA</sequence>
<evidence type="ECO:0000259" key="7">
    <source>
        <dbReference type="PROSITE" id="PS50156"/>
    </source>
</evidence>
<evidence type="ECO:0000256" key="5">
    <source>
        <dbReference type="ARBA" id="ARBA00023136"/>
    </source>
</evidence>
<evidence type="ECO:0000256" key="3">
    <source>
        <dbReference type="ARBA" id="ARBA00022692"/>
    </source>
</evidence>
<name>A0A5S9QUB5_9GAMM</name>
<reference evidence="8 9" key="1">
    <citation type="submission" date="2019-11" db="EMBL/GenBank/DDBJ databases">
        <authorList>
            <person name="Holert J."/>
        </authorList>
    </citation>
    <scope>NUCLEOTIDE SEQUENCE [LARGE SCALE GENOMIC DNA]</scope>
    <source>
        <strain evidence="8">SB11_3</strain>
    </source>
</reference>
<dbReference type="InterPro" id="IPR000731">
    <property type="entry name" value="SSD"/>
</dbReference>
<dbReference type="GO" id="GO:0005886">
    <property type="term" value="C:plasma membrane"/>
    <property type="evidence" value="ECO:0007669"/>
    <property type="project" value="UniProtKB-SubCell"/>
</dbReference>
<dbReference type="InterPro" id="IPR004869">
    <property type="entry name" value="MMPL_dom"/>
</dbReference>
<dbReference type="InterPro" id="IPR050545">
    <property type="entry name" value="Mycobact_MmpL"/>
</dbReference>
<evidence type="ECO:0000256" key="2">
    <source>
        <dbReference type="ARBA" id="ARBA00022475"/>
    </source>
</evidence>
<dbReference type="Gene3D" id="1.20.1640.10">
    <property type="entry name" value="Multidrug efflux transporter AcrB transmembrane domain"/>
    <property type="match status" value="2"/>
</dbReference>
<dbReference type="AlphaFoldDB" id="A0A5S9QUB5"/>
<feature type="domain" description="SSD" evidence="7">
    <location>
        <begin position="265"/>
        <end position="390"/>
    </location>
</feature>
<dbReference type="PANTHER" id="PTHR33406">
    <property type="entry name" value="MEMBRANE PROTEIN MJ1562-RELATED"/>
    <property type="match status" value="1"/>
</dbReference>
<comment type="subcellular location">
    <subcellularLocation>
        <location evidence="1">Cell membrane</location>
        <topology evidence="1">Multi-pass membrane protein</topology>
    </subcellularLocation>
</comment>
<feature type="transmembrane region" description="Helical" evidence="6">
    <location>
        <begin position="369"/>
        <end position="393"/>
    </location>
</feature>
<keyword evidence="5 6" id="KW-0472">Membrane</keyword>
<feature type="transmembrane region" description="Helical" evidence="6">
    <location>
        <begin position="264"/>
        <end position="283"/>
    </location>
</feature>
<feature type="transmembrane region" description="Helical" evidence="6">
    <location>
        <begin position="626"/>
        <end position="645"/>
    </location>
</feature>
<gene>
    <name evidence="8" type="ORF">OPDIPICF_02533</name>
</gene>